<dbReference type="SUPFAM" id="SSF53474">
    <property type="entry name" value="alpha/beta-Hydrolases"/>
    <property type="match status" value="1"/>
</dbReference>
<dbReference type="STRING" id="106370.Francci3_0997"/>
<dbReference type="InterPro" id="IPR050266">
    <property type="entry name" value="AB_hydrolase_sf"/>
</dbReference>
<reference evidence="2 3" key="1">
    <citation type="journal article" date="2007" name="Genome Res.">
        <title>Genome characteristics of facultatively symbiotic Frankia sp. strains reflect host range and host plant biogeography.</title>
        <authorList>
            <person name="Normand P."/>
            <person name="Lapierre P."/>
            <person name="Tisa L.S."/>
            <person name="Gogarten J.P."/>
            <person name="Alloisio N."/>
            <person name="Bagnarol E."/>
            <person name="Bassi C.A."/>
            <person name="Berry A.M."/>
            <person name="Bickhart D.M."/>
            <person name="Choisne N."/>
            <person name="Couloux A."/>
            <person name="Cournoyer B."/>
            <person name="Cruveiller S."/>
            <person name="Daubin V."/>
            <person name="Demange N."/>
            <person name="Francino M.P."/>
            <person name="Goltsman E."/>
            <person name="Huang Y."/>
            <person name="Kopp O.R."/>
            <person name="Labarre L."/>
            <person name="Lapidus A."/>
            <person name="Lavire C."/>
            <person name="Marechal J."/>
            <person name="Martinez M."/>
            <person name="Mastronunzio J.E."/>
            <person name="Mullin B.C."/>
            <person name="Niemann J."/>
            <person name="Pujic P."/>
            <person name="Rawnsley T."/>
            <person name="Rouy Z."/>
            <person name="Schenowitz C."/>
            <person name="Sellstedt A."/>
            <person name="Tavares F."/>
            <person name="Tomkins J.P."/>
            <person name="Vallenet D."/>
            <person name="Valverde C."/>
            <person name="Wall L.G."/>
            <person name="Wang Y."/>
            <person name="Medigue C."/>
            <person name="Benson D.R."/>
        </authorList>
    </citation>
    <scope>NUCLEOTIDE SEQUENCE [LARGE SCALE GENOMIC DNA]</scope>
    <source>
        <strain evidence="3">DSM 45818 / CECT 9043 / CcI3</strain>
    </source>
</reference>
<dbReference type="GO" id="GO:0016787">
    <property type="term" value="F:hydrolase activity"/>
    <property type="evidence" value="ECO:0007669"/>
    <property type="project" value="UniProtKB-KW"/>
</dbReference>
<evidence type="ECO:0000313" key="3">
    <source>
        <dbReference type="Proteomes" id="UP000001937"/>
    </source>
</evidence>
<dbReference type="InterPro" id="IPR000073">
    <property type="entry name" value="AB_hydrolase_1"/>
</dbReference>
<gene>
    <name evidence="2" type="ordered locus">Francci3_0997</name>
</gene>
<keyword evidence="3" id="KW-1185">Reference proteome</keyword>
<feature type="domain" description="AB hydrolase-1" evidence="1">
    <location>
        <begin position="2"/>
        <end position="204"/>
    </location>
</feature>
<keyword evidence="2" id="KW-0378">Hydrolase</keyword>
<protein>
    <submittedName>
        <fullName evidence="2">Alpha/beta hydrolase fold</fullName>
    </submittedName>
</protein>
<evidence type="ECO:0000313" key="2">
    <source>
        <dbReference type="EMBL" id="ABD10380.1"/>
    </source>
</evidence>
<name>Q2JEB2_FRACC</name>
<dbReference type="Proteomes" id="UP000001937">
    <property type="component" value="Chromosome"/>
</dbReference>
<organism evidence="2 3">
    <name type="scientific">Frankia casuarinae (strain DSM 45818 / CECT 9043 / HFP020203 / CcI3)</name>
    <dbReference type="NCBI Taxonomy" id="106370"/>
    <lineage>
        <taxon>Bacteria</taxon>
        <taxon>Bacillati</taxon>
        <taxon>Actinomycetota</taxon>
        <taxon>Actinomycetes</taxon>
        <taxon>Frankiales</taxon>
        <taxon>Frankiaceae</taxon>
        <taxon>Frankia</taxon>
    </lineage>
</organism>
<dbReference type="HOGENOM" id="CLU_1265402_0_0_11"/>
<dbReference type="eggNOG" id="COG2267">
    <property type="taxonomic scope" value="Bacteria"/>
</dbReference>
<accession>Q2JEB2</accession>
<dbReference type="PANTHER" id="PTHR43798:SF33">
    <property type="entry name" value="HYDROLASE, PUTATIVE (AFU_ORTHOLOGUE AFUA_2G14860)-RELATED"/>
    <property type="match status" value="1"/>
</dbReference>
<dbReference type="ESTHER" id="frasc-q2jeb2">
    <property type="family name" value="6_AlphaBeta_hydrolase"/>
</dbReference>
<proteinExistence type="predicted"/>
<sequence length="218" mass="23813">MFALDLRGHGASVRAPIGSYGLRKAADDVVSFLTALGVEEPMLVGHSWGAAVALVTATGAESEQLPPTVSSLVLEDPPVMMSPKLQREQINDLIKAIALPEIELREILAMVHPSWHPDDVDSLLEGFRYADPAIVESLVRDGSCTGSLLPLLGQLTVRTLLIRANPLRGGLWSDEEWAHARRILPACCTTVELHNASHDVHRSQFNQFIQAVREFAEI</sequence>
<evidence type="ECO:0000259" key="1">
    <source>
        <dbReference type="Pfam" id="PF12697"/>
    </source>
</evidence>
<dbReference type="KEGG" id="fra:Francci3_0997"/>
<dbReference type="EMBL" id="CP000249">
    <property type="protein sequence ID" value="ABD10380.1"/>
    <property type="molecule type" value="Genomic_DNA"/>
</dbReference>
<dbReference type="Gene3D" id="3.40.50.1820">
    <property type="entry name" value="alpha/beta hydrolase"/>
    <property type="match status" value="1"/>
</dbReference>
<dbReference type="Pfam" id="PF12697">
    <property type="entry name" value="Abhydrolase_6"/>
    <property type="match status" value="1"/>
</dbReference>
<dbReference type="PANTHER" id="PTHR43798">
    <property type="entry name" value="MONOACYLGLYCEROL LIPASE"/>
    <property type="match status" value="1"/>
</dbReference>
<dbReference type="InterPro" id="IPR029058">
    <property type="entry name" value="AB_hydrolase_fold"/>
</dbReference>
<dbReference type="GO" id="GO:0016020">
    <property type="term" value="C:membrane"/>
    <property type="evidence" value="ECO:0007669"/>
    <property type="project" value="TreeGrafter"/>
</dbReference>
<dbReference type="AlphaFoldDB" id="Q2JEB2"/>